<proteinExistence type="predicted"/>
<gene>
    <name evidence="2" type="ORF">PECAL_1P33290</name>
</gene>
<feature type="compositionally biased region" description="Low complexity" evidence="1">
    <location>
        <begin position="274"/>
        <end position="284"/>
    </location>
</feature>
<name>A0A8J2WTQ9_9STRA</name>
<dbReference type="OrthoDB" id="73307at2759"/>
<dbReference type="PRINTS" id="PR01217">
    <property type="entry name" value="PRICHEXTENSN"/>
</dbReference>
<feature type="region of interest" description="Disordered" evidence="1">
    <location>
        <begin position="247"/>
        <end position="547"/>
    </location>
</feature>
<keyword evidence="3" id="KW-1185">Reference proteome</keyword>
<dbReference type="EMBL" id="CAKKNE010000001">
    <property type="protein sequence ID" value="CAH0366819.1"/>
    <property type="molecule type" value="Genomic_DNA"/>
</dbReference>
<feature type="compositionally biased region" description="Pro residues" evidence="1">
    <location>
        <begin position="50"/>
        <end position="150"/>
    </location>
</feature>
<feature type="compositionally biased region" description="Basic and acidic residues" evidence="1">
    <location>
        <begin position="462"/>
        <end position="478"/>
    </location>
</feature>
<dbReference type="AlphaFoldDB" id="A0A8J2WTQ9"/>
<evidence type="ECO:0000313" key="2">
    <source>
        <dbReference type="EMBL" id="CAH0366819.1"/>
    </source>
</evidence>
<protein>
    <submittedName>
        <fullName evidence="2">Uncharacterized protein</fullName>
    </submittedName>
</protein>
<feature type="compositionally biased region" description="Polar residues" evidence="1">
    <location>
        <begin position="379"/>
        <end position="390"/>
    </location>
</feature>
<feature type="compositionally biased region" description="Acidic residues" evidence="1">
    <location>
        <begin position="520"/>
        <end position="529"/>
    </location>
</feature>
<sequence length="701" mass="71644">MDSASKQKVMDWLADSSDEDEDPATPDAAPAAQFSITSPSDAAPSEAAPSAPPTPAVEPPAAAPSVPEPAPAPPPAPAPVAPAPPTPAVEPPAAEPAPEPAPAPPPAPAPEPAVAPAPAPVVPAPEPPRPATPEPPAPAPVPAATPPPAAPAAVISPEAANPPAPAVVSPTATPAAPPAPAPAAAAPTAIDFLSSVAAAPAPAAPAPDTDLLSMEPASAAPLADVDLLSMEPAAPAPAADVDLLSMEPAPAEAPTESVDLLSMEPAPTPPPRSPEAASAASVLAEVDELLAAEPAPAAEPPRPSTPEPTVPAEPAFYTSPAPEPAASTKERTPAGARVVTMASGSSATAPPPPEPEDPAAALADVSLRNSPVPPEGVSPQFSSLDTLQTPPTSPVELQMPPSVPSTELMSGQLSDELDHAPPPPAVKETTMQRMKRLAAEAKATAAARFASKPSSKPAGPKASERFRAAAMDFHRRASESMAALREKKKAPEKPVQRKPAFASPVATDPASPSANCFSIGDDEEGDELDYQSPQSTPPRPKKEPVPLTAAEQESLALAQHRIAGLTKGDEVIFDADHLPDTILFMAIKLKPNKTAAKFGLSSVAERKLLRCVGVNRERLLVFDTFGETVKLGSKGRVKSNHHLTELVKLTFPRARERDVVALHIRAGMAGADDLALKANVYKVPRAESMIAKLQERLAKFR</sequence>
<reference evidence="2" key="1">
    <citation type="submission" date="2021-11" db="EMBL/GenBank/DDBJ databases">
        <authorList>
            <consortium name="Genoscope - CEA"/>
            <person name="William W."/>
        </authorList>
    </citation>
    <scope>NUCLEOTIDE SEQUENCE</scope>
</reference>
<feature type="region of interest" description="Disordered" evidence="1">
    <location>
        <begin position="1"/>
        <end position="185"/>
    </location>
</feature>
<feature type="compositionally biased region" description="Polar residues" evidence="1">
    <location>
        <begin position="404"/>
        <end position="413"/>
    </location>
</feature>
<accession>A0A8J2WTQ9</accession>
<evidence type="ECO:0000256" key="1">
    <source>
        <dbReference type="SAM" id="MobiDB-lite"/>
    </source>
</evidence>
<dbReference type="Proteomes" id="UP000789595">
    <property type="component" value="Unassembled WGS sequence"/>
</dbReference>
<organism evidence="2 3">
    <name type="scientific">Pelagomonas calceolata</name>
    <dbReference type="NCBI Taxonomy" id="35677"/>
    <lineage>
        <taxon>Eukaryota</taxon>
        <taxon>Sar</taxon>
        <taxon>Stramenopiles</taxon>
        <taxon>Ochrophyta</taxon>
        <taxon>Pelagophyceae</taxon>
        <taxon>Pelagomonadales</taxon>
        <taxon>Pelagomonadaceae</taxon>
        <taxon>Pelagomonas</taxon>
    </lineage>
</organism>
<comment type="caution">
    <text evidence="2">The sequence shown here is derived from an EMBL/GenBank/DDBJ whole genome shotgun (WGS) entry which is preliminary data.</text>
</comment>
<evidence type="ECO:0000313" key="3">
    <source>
        <dbReference type="Proteomes" id="UP000789595"/>
    </source>
</evidence>
<feature type="compositionally biased region" description="Pro residues" evidence="1">
    <location>
        <begin position="297"/>
        <end position="311"/>
    </location>
</feature>
<feature type="compositionally biased region" description="Low complexity" evidence="1">
    <location>
        <begin position="440"/>
        <end position="450"/>
    </location>
</feature>